<evidence type="ECO:0000256" key="7">
    <source>
        <dbReference type="ARBA" id="ARBA00022801"/>
    </source>
</evidence>
<organism evidence="17 18">
    <name type="scientific">Caldicellulosiruptor changbaiensis</name>
    <dbReference type="NCBI Taxonomy" id="1222016"/>
    <lineage>
        <taxon>Bacteria</taxon>
        <taxon>Bacillati</taxon>
        <taxon>Bacillota</taxon>
        <taxon>Bacillota incertae sedis</taxon>
        <taxon>Caldicellulosiruptorales</taxon>
        <taxon>Caldicellulosiruptoraceae</taxon>
        <taxon>Caldicellulosiruptor</taxon>
    </lineage>
</organism>
<dbReference type="InterPro" id="IPR006262">
    <property type="entry name" value="Cyt_deam_tetra"/>
</dbReference>
<evidence type="ECO:0000256" key="14">
    <source>
        <dbReference type="PIRSR" id="PIRSR606262-3"/>
    </source>
</evidence>
<accession>A0A3T0D6Q8</accession>
<evidence type="ECO:0000256" key="6">
    <source>
        <dbReference type="ARBA" id="ARBA00022723"/>
    </source>
</evidence>
<feature type="domain" description="CMP/dCMP-type deaminase" evidence="16">
    <location>
        <begin position="9"/>
        <end position="135"/>
    </location>
</feature>
<evidence type="ECO:0000256" key="12">
    <source>
        <dbReference type="PIRSR" id="PIRSR606262-1"/>
    </source>
</evidence>
<dbReference type="NCBIfam" id="TIGR01354">
    <property type="entry name" value="cyt_deam_tetra"/>
    <property type="match status" value="1"/>
</dbReference>
<comment type="function">
    <text evidence="2 15">This enzyme scavenges exogenous and endogenous cytidine and 2'-deoxycytidine for UMP synthesis.</text>
</comment>
<protein>
    <recommendedName>
        <fullName evidence="5 15">Cytidine deaminase</fullName>
        <ecNumber evidence="4 15">3.5.4.5</ecNumber>
    </recommendedName>
    <alternativeName>
        <fullName evidence="9 15">Cytidine aminohydrolase</fullName>
    </alternativeName>
</protein>
<feature type="active site" description="Proton donor" evidence="12">
    <location>
        <position position="63"/>
    </location>
</feature>
<dbReference type="GO" id="GO:0008270">
    <property type="term" value="F:zinc ion binding"/>
    <property type="evidence" value="ECO:0007669"/>
    <property type="project" value="UniProtKB-UniRule"/>
</dbReference>
<dbReference type="InterPro" id="IPR002125">
    <property type="entry name" value="CMP_dCMP_dom"/>
</dbReference>
<comment type="cofactor">
    <cofactor evidence="1 14 15">
        <name>Zn(2+)</name>
        <dbReference type="ChEBI" id="CHEBI:29105"/>
    </cofactor>
</comment>
<evidence type="ECO:0000256" key="1">
    <source>
        <dbReference type="ARBA" id="ARBA00001947"/>
    </source>
</evidence>
<dbReference type="InterPro" id="IPR050202">
    <property type="entry name" value="Cyt/Deoxycyt_deaminase"/>
</dbReference>
<evidence type="ECO:0000256" key="11">
    <source>
        <dbReference type="ARBA" id="ARBA00049558"/>
    </source>
</evidence>
<comment type="catalytic activity">
    <reaction evidence="10 15">
        <text>2'-deoxycytidine + H2O + H(+) = 2'-deoxyuridine + NH4(+)</text>
        <dbReference type="Rhea" id="RHEA:13433"/>
        <dbReference type="ChEBI" id="CHEBI:15377"/>
        <dbReference type="ChEBI" id="CHEBI:15378"/>
        <dbReference type="ChEBI" id="CHEBI:15698"/>
        <dbReference type="ChEBI" id="CHEBI:16450"/>
        <dbReference type="ChEBI" id="CHEBI:28938"/>
        <dbReference type="EC" id="3.5.4.5"/>
    </reaction>
</comment>
<dbReference type="GO" id="GO:0072527">
    <property type="term" value="P:pyrimidine-containing compound metabolic process"/>
    <property type="evidence" value="ECO:0007669"/>
    <property type="project" value="UniProtKB-ARBA"/>
</dbReference>
<dbReference type="InterPro" id="IPR016192">
    <property type="entry name" value="APOBEC/CMP_deaminase_Zn-bd"/>
</dbReference>
<keyword evidence="18" id="KW-1185">Reference proteome</keyword>
<dbReference type="GO" id="GO:0055086">
    <property type="term" value="P:nucleobase-containing small molecule metabolic process"/>
    <property type="evidence" value="ECO:0007669"/>
    <property type="project" value="UniProtKB-ARBA"/>
</dbReference>
<dbReference type="CDD" id="cd01283">
    <property type="entry name" value="cytidine_deaminase"/>
    <property type="match status" value="1"/>
</dbReference>
<reference evidence="17 18" key="1">
    <citation type="submission" date="2018-12" db="EMBL/GenBank/DDBJ databases">
        <title>Genome sequence from the cellulolytic species, Caldicellulosiruptor changbaiensis.</title>
        <authorList>
            <person name="Blumer-Schuette S.E."/>
            <person name="Mendoza C."/>
        </authorList>
    </citation>
    <scope>NUCLEOTIDE SEQUENCE [LARGE SCALE GENOMIC DNA]</scope>
    <source>
        <strain evidence="17 18">CBS-Z</strain>
    </source>
</reference>
<evidence type="ECO:0000256" key="10">
    <source>
        <dbReference type="ARBA" id="ARBA00049252"/>
    </source>
</evidence>
<gene>
    <name evidence="17" type="primary">cdd</name>
    <name evidence="17" type="ORF">ELD05_09085</name>
</gene>
<evidence type="ECO:0000313" key="17">
    <source>
        <dbReference type="EMBL" id="AZT90781.1"/>
    </source>
</evidence>
<evidence type="ECO:0000256" key="4">
    <source>
        <dbReference type="ARBA" id="ARBA00012783"/>
    </source>
</evidence>
<name>A0A3T0D6Q8_9FIRM</name>
<dbReference type="RefSeq" id="WP_127352169.1">
    <property type="nucleotide sequence ID" value="NZ_CP034791.1"/>
</dbReference>
<keyword evidence="6 14" id="KW-0479">Metal-binding</keyword>
<dbReference type="Gene3D" id="3.40.140.10">
    <property type="entry name" value="Cytidine Deaminase, domain 2"/>
    <property type="match status" value="1"/>
</dbReference>
<dbReference type="FunFam" id="3.40.140.10:FF:000008">
    <property type="entry name" value="Cytidine deaminase"/>
    <property type="match status" value="1"/>
</dbReference>
<feature type="binding site" evidence="13">
    <location>
        <begin position="50"/>
        <end position="56"/>
    </location>
    <ligand>
        <name>substrate</name>
    </ligand>
</feature>
<dbReference type="KEGG" id="ccha:ELD05_09085"/>
<evidence type="ECO:0000256" key="13">
    <source>
        <dbReference type="PIRSR" id="PIRSR606262-2"/>
    </source>
</evidence>
<evidence type="ECO:0000259" key="16">
    <source>
        <dbReference type="PROSITE" id="PS51747"/>
    </source>
</evidence>
<feature type="binding site" evidence="14">
    <location>
        <position position="61"/>
    </location>
    <ligand>
        <name>Zn(2+)</name>
        <dbReference type="ChEBI" id="CHEBI:29105"/>
        <note>catalytic</note>
    </ligand>
</feature>
<comment type="similarity">
    <text evidence="3 15">Belongs to the cytidine and deoxycytidylate deaminase family.</text>
</comment>
<evidence type="ECO:0000256" key="8">
    <source>
        <dbReference type="ARBA" id="ARBA00022833"/>
    </source>
</evidence>
<keyword evidence="8 14" id="KW-0862">Zinc</keyword>
<comment type="catalytic activity">
    <reaction evidence="11 15">
        <text>cytidine + H2O + H(+) = uridine + NH4(+)</text>
        <dbReference type="Rhea" id="RHEA:16069"/>
        <dbReference type="ChEBI" id="CHEBI:15377"/>
        <dbReference type="ChEBI" id="CHEBI:15378"/>
        <dbReference type="ChEBI" id="CHEBI:16704"/>
        <dbReference type="ChEBI" id="CHEBI:17562"/>
        <dbReference type="ChEBI" id="CHEBI:28938"/>
        <dbReference type="EC" id="3.5.4.5"/>
    </reaction>
</comment>
<dbReference type="InterPro" id="IPR016193">
    <property type="entry name" value="Cytidine_deaminase-like"/>
</dbReference>
<evidence type="ECO:0000256" key="2">
    <source>
        <dbReference type="ARBA" id="ARBA00003949"/>
    </source>
</evidence>
<dbReference type="EC" id="3.5.4.5" evidence="4 15"/>
<dbReference type="SUPFAM" id="SSF53927">
    <property type="entry name" value="Cytidine deaminase-like"/>
    <property type="match status" value="1"/>
</dbReference>
<dbReference type="EMBL" id="CP034791">
    <property type="protein sequence ID" value="AZT90781.1"/>
    <property type="molecule type" value="Genomic_DNA"/>
</dbReference>
<dbReference type="PROSITE" id="PS00903">
    <property type="entry name" value="CYT_DCMP_DEAMINASES_1"/>
    <property type="match status" value="1"/>
</dbReference>
<dbReference type="NCBIfam" id="NF004064">
    <property type="entry name" value="PRK05578.1"/>
    <property type="match status" value="1"/>
</dbReference>
<feature type="binding site" evidence="14">
    <location>
        <position position="94"/>
    </location>
    <ligand>
        <name>Zn(2+)</name>
        <dbReference type="ChEBI" id="CHEBI:29105"/>
        <note>catalytic</note>
    </ligand>
</feature>
<dbReference type="GO" id="GO:0005829">
    <property type="term" value="C:cytosol"/>
    <property type="evidence" value="ECO:0007669"/>
    <property type="project" value="TreeGrafter"/>
</dbReference>
<evidence type="ECO:0000256" key="9">
    <source>
        <dbReference type="ARBA" id="ARBA00032005"/>
    </source>
</evidence>
<dbReference type="PANTHER" id="PTHR11644:SF2">
    <property type="entry name" value="CYTIDINE DEAMINASE"/>
    <property type="match status" value="1"/>
</dbReference>
<feature type="binding site" evidence="14">
    <location>
        <position position="97"/>
    </location>
    <ligand>
        <name>Zn(2+)</name>
        <dbReference type="ChEBI" id="CHEBI:29105"/>
        <note>catalytic</note>
    </ligand>
</feature>
<dbReference type="GO" id="GO:0004126">
    <property type="term" value="F:cytidine deaminase activity"/>
    <property type="evidence" value="ECO:0007669"/>
    <property type="project" value="UniProtKB-UniRule"/>
</dbReference>
<evidence type="ECO:0000256" key="15">
    <source>
        <dbReference type="RuleBase" id="RU364006"/>
    </source>
</evidence>
<sequence>MKYLTEIDDTLKSILNLAKEQQSRAYAPYSNFKVGAAVLTQSGKVYLGCNIENASYSLTICAERVALFKAISEGHKDIKAIFVIGPQNEPISPCGACRQVILELAKDSTIYLSNSDMTKIIETNAKELLPYGFDL</sequence>
<dbReference type="Pfam" id="PF00383">
    <property type="entry name" value="dCMP_cyt_deam_1"/>
    <property type="match status" value="1"/>
</dbReference>
<evidence type="ECO:0000256" key="5">
    <source>
        <dbReference type="ARBA" id="ARBA00018266"/>
    </source>
</evidence>
<dbReference type="PROSITE" id="PS51747">
    <property type="entry name" value="CYT_DCMP_DEAMINASES_2"/>
    <property type="match status" value="1"/>
</dbReference>
<dbReference type="GO" id="GO:0042802">
    <property type="term" value="F:identical protein binding"/>
    <property type="evidence" value="ECO:0007669"/>
    <property type="project" value="UniProtKB-ARBA"/>
</dbReference>
<evidence type="ECO:0000313" key="18">
    <source>
        <dbReference type="Proteomes" id="UP000282930"/>
    </source>
</evidence>
<dbReference type="PANTHER" id="PTHR11644">
    <property type="entry name" value="CYTIDINE DEAMINASE"/>
    <property type="match status" value="1"/>
</dbReference>
<dbReference type="AlphaFoldDB" id="A0A3T0D6Q8"/>
<evidence type="ECO:0000256" key="3">
    <source>
        <dbReference type="ARBA" id="ARBA00006576"/>
    </source>
</evidence>
<dbReference type="Proteomes" id="UP000282930">
    <property type="component" value="Chromosome"/>
</dbReference>
<proteinExistence type="inferred from homology"/>
<keyword evidence="7 15" id="KW-0378">Hydrolase</keyword>